<gene>
    <name evidence="1" type="ORF">NCTC13032_00763</name>
</gene>
<proteinExistence type="predicted"/>
<evidence type="ECO:0000313" key="2">
    <source>
        <dbReference type="Proteomes" id="UP000310719"/>
    </source>
</evidence>
<name>A0A4V6JH97_9ENTR</name>
<organism evidence="1 2">
    <name type="scientific">Leclercia adecarboxylata</name>
    <dbReference type="NCBI Taxonomy" id="83655"/>
    <lineage>
        <taxon>Bacteria</taxon>
        <taxon>Pseudomonadati</taxon>
        <taxon>Pseudomonadota</taxon>
        <taxon>Gammaproteobacteria</taxon>
        <taxon>Enterobacterales</taxon>
        <taxon>Enterobacteriaceae</taxon>
        <taxon>Leclercia</taxon>
    </lineage>
</organism>
<reference evidence="1 2" key="1">
    <citation type="submission" date="2019-05" db="EMBL/GenBank/DDBJ databases">
        <authorList>
            <consortium name="Pathogen Informatics"/>
        </authorList>
    </citation>
    <scope>NUCLEOTIDE SEQUENCE [LARGE SCALE GENOMIC DNA]</scope>
    <source>
        <strain evidence="1 2">NCTC13032</strain>
    </source>
</reference>
<dbReference type="Proteomes" id="UP000310719">
    <property type="component" value="Chromosome"/>
</dbReference>
<dbReference type="AlphaFoldDB" id="A0A4V6JH97"/>
<evidence type="ECO:0000313" key="1">
    <source>
        <dbReference type="EMBL" id="VTP63243.1"/>
    </source>
</evidence>
<protein>
    <submittedName>
        <fullName evidence="1">Uncharacterized protein</fullName>
    </submittedName>
</protein>
<accession>A0A4V6JH97</accession>
<dbReference type="EMBL" id="LR590464">
    <property type="protein sequence ID" value="VTP63243.1"/>
    <property type="molecule type" value="Genomic_DNA"/>
</dbReference>
<sequence length="126" mass="13625">MSIPPTTMWSSSRNIDKLKSVFQTSGDVAVTHAGLGMARRVIMGDDNGGSIVLQGGLYQFAGMNFCAVQGAGEQRFVRNQAMLVVEEEYGKFFALKYGEMQTQPVTYCLTGGKRCAGFAQLALQQG</sequence>